<keyword evidence="4" id="KW-0812">Transmembrane</keyword>
<keyword evidence="14" id="KW-1185">Reference proteome</keyword>
<keyword evidence="10" id="KW-0472">Membrane</keyword>
<organism evidence="13 14">
    <name type="scientific">Nocardioides lianchengensis</name>
    <dbReference type="NCBI Taxonomy" id="1045774"/>
    <lineage>
        <taxon>Bacteria</taxon>
        <taxon>Bacillati</taxon>
        <taxon>Actinomycetota</taxon>
        <taxon>Actinomycetes</taxon>
        <taxon>Propionibacteriales</taxon>
        <taxon>Nocardioidaceae</taxon>
        <taxon>Nocardioides</taxon>
    </lineage>
</organism>
<comment type="subcellular location">
    <subcellularLocation>
        <location evidence="1">Cell membrane</location>
        <topology evidence="1">Multi-pass membrane protein</topology>
    </subcellularLocation>
</comment>
<dbReference type="PANTHER" id="PTHR43221:SF1">
    <property type="entry name" value="PROTEASE HTPX"/>
    <property type="match status" value="1"/>
</dbReference>
<accession>A0A1G6RK68</accession>
<keyword evidence="2" id="KW-1003">Cell membrane</keyword>
<keyword evidence="6 11" id="KW-0378">Hydrolase</keyword>
<dbReference type="EMBL" id="FMZM01000005">
    <property type="protein sequence ID" value="SDD04783.1"/>
    <property type="molecule type" value="Genomic_DNA"/>
</dbReference>
<dbReference type="RefSeq" id="WP_090855400.1">
    <property type="nucleotide sequence ID" value="NZ_FMZM01000005.1"/>
</dbReference>
<dbReference type="STRING" id="1045774.SAMN05421872_105308"/>
<comment type="cofactor">
    <cofactor evidence="11">
        <name>Zn(2+)</name>
        <dbReference type="ChEBI" id="CHEBI:29105"/>
    </cofactor>
    <text evidence="11">Binds 1 zinc ion per subunit.</text>
</comment>
<evidence type="ECO:0000259" key="12">
    <source>
        <dbReference type="Pfam" id="PF01435"/>
    </source>
</evidence>
<evidence type="ECO:0000256" key="9">
    <source>
        <dbReference type="ARBA" id="ARBA00023049"/>
    </source>
</evidence>
<evidence type="ECO:0000256" key="2">
    <source>
        <dbReference type="ARBA" id="ARBA00022475"/>
    </source>
</evidence>
<dbReference type="Proteomes" id="UP000199034">
    <property type="component" value="Unassembled WGS sequence"/>
</dbReference>
<proteinExistence type="inferred from homology"/>
<dbReference type="Gene3D" id="3.30.2010.10">
    <property type="entry name" value="Metalloproteases ('zincins'), catalytic domain"/>
    <property type="match status" value="1"/>
</dbReference>
<comment type="similarity">
    <text evidence="11">Belongs to the peptidase M48 family.</text>
</comment>
<protein>
    <submittedName>
        <fullName evidence="13">Zn-dependent protease with chaperone function</fullName>
    </submittedName>
</protein>
<dbReference type="CDD" id="cd07328">
    <property type="entry name" value="M48_Ste24p_like"/>
    <property type="match status" value="1"/>
</dbReference>
<name>A0A1G6RK68_9ACTN</name>
<evidence type="ECO:0000256" key="7">
    <source>
        <dbReference type="ARBA" id="ARBA00022833"/>
    </source>
</evidence>
<feature type="domain" description="Peptidase M48" evidence="12">
    <location>
        <begin position="109"/>
        <end position="330"/>
    </location>
</feature>
<keyword evidence="9 11" id="KW-0482">Metalloprotease</keyword>
<keyword evidence="7 11" id="KW-0862">Zinc</keyword>
<dbReference type="AlphaFoldDB" id="A0A1G6RK68"/>
<evidence type="ECO:0000256" key="6">
    <source>
        <dbReference type="ARBA" id="ARBA00022801"/>
    </source>
</evidence>
<evidence type="ECO:0000256" key="1">
    <source>
        <dbReference type="ARBA" id="ARBA00004651"/>
    </source>
</evidence>
<evidence type="ECO:0000256" key="10">
    <source>
        <dbReference type="ARBA" id="ARBA00023136"/>
    </source>
</evidence>
<evidence type="ECO:0000256" key="3">
    <source>
        <dbReference type="ARBA" id="ARBA00022670"/>
    </source>
</evidence>
<dbReference type="PANTHER" id="PTHR43221">
    <property type="entry name" value="PROTEASE HTPX"/>
    <property type="match status" value="1"/>
</dbReference>
<evidence type="ECO:0000256" key="5">
    <source>
        <dbReference type="ARBA" id="ARBA00022723"/>
    </source>
</evidence>
<dbReference type="Pfam" id="PF01435">
    <property type="entry name" value="Peptidase_M48"/>
    <property type="match status" value="1"/>
</dbReference>
<evidence type="ECO:0000313" key="14">
    <source>
        <dbReference type="Proteomes" id="UP000199034"/>
    </source>
</evidence>
<dbReference type="InterPro" id="IPR001915">
    <property type="entry name" value="Peptidase_M48"/>
</dbReference>
<dbReference type="GO" id="GO:0006508">
    <property type="term" value="P:proteolysis"/>
    <property type="evidence" value="ECO:0007669"/>
    <property type="project" value="UniProtKB-KW"/>
</dbReference>
<evidence type="ECO:0000256" key="8">
    <source>
        <dbReference type="ARBA" id="ARBA00022989"/>
    </source>
</evidence>
<evidence type="ECO:0000256" key="4">
    <source>
        <dbReference type="ARBA" id="ARBA00022692"/>
    </source>
</evidence>
<sequence length="372" mass="39819">MAEHQRLRERVDARVAAVLDRRTVDRLSTPSSRAVPPPAAIIALALATVVHLSVLTLLAGGVGLVVAGDNLVQRLAGIVLLLPVLLLVRRPHRDGADEVTPEAAPVLTDLVAEVAGALGTRPPTYLGIDEDTNAYARRSGLRTRTLVLGAPLWVALGPQARIALLGHELGHFARRDVVHGRYVGTALATLQTWADASSPGEERASNLGHTPIIATVALWPMRMASTGSLRVLGWVNSAASRRAELLADLESAVVAGTPATIEVLELMLAADVIDRAANRAAVDPRRPDLAVEIRARVTALDERDHAEALLASGERSGIDRTHPPTGERLRLQRSLPPSPGTIVLDAERVAAIDGELRPFLDAALRRRADWYR</sequence>
<dbReference type="GO" id="GO:0046872">
    <property type="term" value="F:metal ion binding"/>
    <property type="evidence" value="ECO:0007669"/>
    <property type="project" value="UniProtKB-KW"/>
</dbReference>
<dbReference type="GO" id="GO:0005886">
    <property type="term" value="C:plasma membrane"/>
    <property type="evidence" value="ECO:0007669"/>
    <property type="project" value="UniProtKB-SubCell"/>
</dbReference>
<gene>
    <name evidence="13" type="ORF">SAMN05421872_105308</name>
</gene>
<reference evidence="13 14" key="1">
    <citation type="submission" date="2016-10" db="EMBL/GenBank/DDBJ databases">
        <authorList>
            <person name="de Groot N.N."/>
        </authorList>
    </citation>
    <scope>NUCLEOTIDE SEQUENCE [LARGE SCALE GENOMIC DNA]</scope>
    <source>
        <strain evidence="13 14">CGMCC 4.6858</strain>
    </source>
</reference>
<keyword evidence="3 11" id="KW-0645">Protease</keyword>
<dbReference type="InterPro" id="IPR050083">
    <property type="entry name" value="HtpX_protease"/>
</dbReference>
<keyword evidence="8" id="KW-1133">Transmembrane helix</keyword>
<dbReference type="GO" id="GO:0004222">
    <property type="term" value="F:metalloendopeptidase activity"/>
    <property type="evidence" value="ECO:0007669"/>
    <property type="project" value="InterPro"/>
</dbReference>
<evidence type="ECO:0000256" key="11">
    <source>
        <dbReference type="RuleBase" id="RU003983"/>
    </source>
</evidence>
<keyword evidence="5" id="KW-0479">Metal-binding</keyword>
<dbReference type="OrthoDB" id="7870694at2"/>
<evidence type="ECO:0000313" key="13">
    <source>
        <dbReference type="EMBL" id="SDD04783.1"/>
    </source>
</evidence>